<reference evidence="4" key="1">
    <citation type="submission" date="2019-09" db="EMBL/GenBank/DDBJ databases">
        <authorList>
            <person name="Needham M D."/>
        </authorList>
    </citation>
    <scope>NUCLEOTIDE SEQUENCE</scope>
</reference>
<dbReference type="EMBL" id="CABVLZ010000002">
    <property type="protein sequence ID" value="VVU94800.1"/>
    <property type="molecule type" value="Genomic_DNA"/>
</dbReference>
<dbReference type="Pfam" id="PF02902">
    <property type="entry name" value="Peptidase_C48"/>
    <property type="match status" value="1"/>
</dbReference>
<name>A0A5E8CM39_9ZZZZ</name>
<dbReference type="AlphaFoldDB" id="A0A5E8CM39"/>
<evidence type="ECO:0000256" key="2">
    <source>
        <dbReference type="ARBA" id="ARBA00022801"/>
    </source>
</evidence>
<dbReference type="SUPFAM" id="SSF54001">
    <property type="entry name" value="Cysteine proteinases"/>
    <property type="match status" value="1"/>
</dbReference>
<dbReference type="PROSITE" id="PS50600">
    <property type="entry name" value="ULP_PROTEASE"/>
    <property type="match status" value="1"/>
</dbReference>
<evidence type="ECO:0000259" key="3">
    <source>
        <dbReference type="PROSITE" id="PS50600"/>
    </source>
</evidence>
<proteinExistence type="predicted"/>
<evidence type="ECO:0000313" key="4">
    <source>
        <dbReference type="EMBL" id="VVU94800.1"/>
    </source>
</evidence>
<dbReference type="Gene3D" id="3.40.395.10">
    <property type="entry name" value="Adenoviral Proteinase, Chain A"/>
    <property type="match status" value="1"/>
</dbReference>
<keyword evidence="1" id="KW-0645">Protease</keyword>
<evidence type="ECO:0000256" key="1">
    <source>
        <dbReference type="ARBA" id="ARBA00022670"/>
    </source>
</evidence>
<dbReference type="InterPro" id="IPR038765">
    <property type="entry name" value="Papain-like_cys_pep_sf"/>
</dbReference>
<keyword evidence="2" id="KW-0378">Hydrolase</keyword>
<dbReference type="GO" id="GO:0008234">
    <property type="term" value="F:cysteine-type peptidase activity"/>
    <property type="evidence" value="ECO:0007669"/>
    <property type="project" value="InterPro"/>
</dbReference>
<accession>A0A5E8CM39</accession>
<protein>
    <recommendedName>
        <fullName evidence="3">Ubiquitin-like protease family profile domain-containing protein</fullName>
    </recommendedName>
</protein>
<organism evidence="4">
    <name type="scientific">seawater metagenome</name>
    <dbReference type="NCBI Taxonomy" id="1561972"/>
    <lineage>
        <taxon>unclassified sequences</taxon>
        <taxon>metagenomes</taxon>
        <taxon>ecological metagenomes</taxon>
    </lineage>
</organism>
<dbReference type="GO" id="GO:0006508">
    <property type="term" value="P:proteolysis"/>
    <property type="evidence" value="ECO:0007669"/>
    <property type="project" value="UniProtKB-KW"/>
</dbReference>
<sequence>MSLKEKNNDLNQKCAPSKNYKDGSCFTYESLKKIANAYNLKASNNKINTDTVNKKDLVHDLENKLKTNCDNQVCWLRQDFIKKIESDEISKNTFRPEGPQKKYDWLSTTHINEVIDQYHNVHKNFRFLGAVPIDFDDLPVLGLCDLNLENLESEGINKIGIVFNLDEHYKDGSHWVALFSDLENYQTYFFDSYGKKPDRRIRRFISRIVKHMYKKKYNKKLSVKEVLEYLKKDKKKLINNSIIKNLQGFDIDYNKIRHQYKNSECGVYSINFILELLDGKTFHHIVNNKTYDDEMNTNRKIYFR</sequence>
<feature type="domain" description="Ubiquitin-like protease family profile" evidence="3">
    <location>
        <begin position="1"/>
        <end position="276"/>
    </location>
</feature>
<dbReference type="InterPro" id="IPR003653">
    <property type="entry name" value="Peptidase_C48_C"/>
</dbReference>
<gene>
    <name evidence="4" type="ORF">CPAV1605_525</name>
</gene>